<evidence type="ECO:0000313" key="2">
    <source>
        <dbReference type="EMBL" id="EPB74045.1"/>
    </source>
</evidence>
<sequence>MLDNECGVYRAEDGYQFVLKKAFQLFMDGKTYLILLIPLAYSLYFCFFTSPLLFNSDATAWFFSTFAPGHNHELVGSFICTNSTNSITTIYYEKYPRSSL</sequence>
<dbReference type="Pfam" id="PF10321">
    <property type="entry name" value="7TM_GPCR_Srt"/>
    <property type="match status" value="1"/>
</dbReference>
<evidence type="ECO:0000256" key="1">
    <source>
        <dbReference type="SAM" id="Phobius"/>
    </source>
</evidence>
<keyword evidence="1" id="KW-1133">Transmembrane helix</keyword>
<dbReference type="Proteomes" id="UP000054495">
    <property type="component" value="Unassembled WGS sequence"/>
</dbReference>
<dbReference type="InterPro" id="IPR019425">
    <property type="entry name" value="7TM_GPCR_serpentine_rcpt_Srt"/>
</dbReference>
<proteinExistence type="predicted"/>
<protein>
    <recommendedName>
        <fullName evidence="4">7TM GPCR serpentine receptor class x (Srx) domain-containing protein</fullName>
    </recommendedName>
</protein>
<feature type="transmembrane region" description="Helical" evidence="1">
    <location>
        <begin position="31"/>
        <end position="54"/>
    </location>
</feature>
<accession>A0A0D6LPS2</accession>
<keyword evidence="1" id="KW-0472">Membrane</keyword>
<evidence type="ECO:0008006" key="4">
    <source>
        <dbReference type="Google" id="ProtNLM"/>
    </source>
</evidence>
<organism evidence="2 3">
    <name type="scientific">Ancylostoma ceylanicum</name>
    <dbReference type="NCBI Taxonomy" id="53326"/>
    <lineage>
        <taxon>Eukaryota</taxon>
        <taxon>Metazoa</taxon>
        <taxon>Ecdysozoa</taxon>
        <taxon>Nematoda</taxon>
        <taxon>Chromadorea</taxon>
        <taxon>Rhabditida</taxon>
        <taxon>Rhabditina</taxon>
        <taxon>Rhabditomorpha</taxon>
        <taxon>Strongyloidea</taxon>
        <taxon>Ancylostomatidae</taxon>
        <taxon>Ancylostomatinae</taxon>
        <taxon>Ancylostoma</taxon>
    </lineage>
</organism>
<keyword evidence="3" id="KW-1185">Reference proteome</keyword>
<dbReference type="EMBL" id="KE124959">
    <property type="protein sequence ID" value="EPB74045.1"/>
    <property type="molecule type" value="Genomic_DNA"/>
</dbReference>
<keyword evidence="1" id="KW-0812">Transmembrane</keyword>
<evidence type="ECO:0000313" key="3">
    <source>
        <dbReference type="Proteomes" id="UP000054495"/>
    </source>
</evidence>
<dbReference type="AlphaFoldDB" id="A0A0D6LPS2"/>
<gene>
    <name evidence="2" type="ORF">ANCCEY_06880</name>
</gene>
<reference evidence="2 3" key="1">
    <citation type="submission" date="2013-05" db="EMBL/GenBank/DDBJ databases">
        <title>Draft genome of the parasitic nematode Anyclostoma ceylanicum.</title>
        <authorList>
            <person name="Mitreva M."/>
        </authorList>
    </citation>
    <scope>NUCLEOTIDE SEQUENCE [LARGE SCALE GENOMIC DNA]</scope>
</reference>
<name>A0A0D6LPS2_9BILA</name>